<reference evidence="1 2" key="1">
    <citation type="journal article" date="2004" name="Science">
        <title>A predator unmasked: life cycle of Bdellovibrio bacteriovorus from a genomic perspective.</title>
        <authorList>
            <person name="Rendulic S."/>
            <person name="Jagtap P."/>
            <person name="Rosinus A."/>
            <person name="Eppinger M."/>
            <person name="Baar C."/>
            <person name="Lanz C."/>
            <person name="Keller H."/>
            <person name="Lambert C."/>
            <person name="Evans K.J."/>
            <person name="Goesmann A."/>
            <person name="Meyer F."/>
            <person name="Sockett R.E."/>
            <person name="Schuster S.C."/>
        </authorList>
    </citation>
    <scope>NUCLEOTIDE SEQUENCE [LARGE SCALE GENOMIC DNA]</scope>
    <source>
        <strain evidence="2">ATCC 15356 / DSM 50701 / NCIMB 9529 / HD100</strain>
    </source>
</reference>
<accession>Q6MH00</accession>
<keyword evidence="2" id="KW-1185">Reference proteome</keyword>
<evidence type="ECO:0000313" key="1">
    <source>
        <dbReference type="EMBL" id="CAE81127.1"/>
    </source>
</evidence>
<sequence length="31" mass="3384">MFATFGHKKSPSSISLTGFGRLKLRNGNSED</sequence>
<dbReference type="KEGG" id="bba:Bd3765"/>
<evidence type="ECO:0000313" key="2">
    <source>
        <dbReference type="Proteomes" id="UP000008080"/>
    </source>
</evidence>
<name>Q6MH00_BDEBA</name>
<protein>
    <submittedName>
        <fullName evidence="1">Uncharacterized protein</fullName>
    </submittedName>
</protein>
<dbReference type="Proteomes" id="UP000008080">
    <property type="component" value="Chromosome"/>
</dbReference>
<gene>
    <name evidence="1" type="ordered locus">Bd3765</name>
</gene>
<dbReference type="AlphaFoldDB" id="Q6MH00"/>
<dbReference type="EMBL" id="BX842656">
    <property type="protein sequence ID" value="CAE81127.1"/>
    <property type="molecule type" value="Genomic_DNA"/>
</dbReference>
<proteinExistence type="predicted"/>
<dbReference type="HOGENOM" id="CLU_3395284_0_0_7"/>
<organism evidence="1 2">
    <name type="scientific">Bdellovibrio bacteriovorus (strain ATCC 15356 / DSM 50701 / NCIMB 9529 / HD100)</name>
    <dbReference type="NCBI Taxonomy" id="264462"/>
    <lineage>
        <taxon>Bacteria</taxon>
        <taxon>Pseudomonadati</taxon>
        <taxon>Bdellovibrionota</taxon>
        <taxon>Bdellovibrionia</taxon>
        <taxon>Bdellovibrionales</taxon>
        <taxon>Pseudobdellovibrionaceae</taxon>
        <taxon>Bdellovibrio</taxon>
    </lineage>
</organism>